<dbReference type="PANTHER" id="PTHR42681">
    <property type="entry name" value="MALONYL-COA-ACYL CARRIER PROTEIN TRANSACYLASE, MITOCHONDRIAL"/>
    <property type="match status" value="1"/>
</dbReference>
<feature type="region of interest" description="Disordered" evidence="1">
    <location>
        <begin position="147"/>
        <end position="167"/>
    </location>
</feature>
<comment type="caution">
    <text evidence="2">The sequence shown here is derived from an EMBL/GenBank/DDBJ whole genome shotgun (WGS) entry which is preliminary data.</text>
</comment>
<gene>
    <name evidence="2" type="ORF">D187_009198</name>
</gene>
<evidence type="ECO:0000256" key="1">
    <source>
        <dbReference type="SAM" id="MobiDB-lite"/>
    </source>
</evidence>
<dbReference type="EMBL" id="ANAH02000071">
    <property type="protein sequence ID" value="EPX55587.1"/>
    <property type="molecule type" value="Genomic_DNA"/>
</dbReference>
<dbReference type="PANTHER" id="PTHR42681:SF6">
    <property type="entry name" value="BLL0263 PROTEIN"/>
    <property type="match status" value="1"/>
</dbReference>
<evidence type="ECO:0000313" key="3">
    <source>
        <dbReference type="Proteomes" id="UP000011682"/>
    </source>
</evidence>
<dbReference type="AlphaFoldDB" id="S9P009"/>
<dbReference type="GO" id="GO:0006633">
    <property type="term" value="P:fatty acid biosynthetic process"/>
    <property type="evidence" value="ECO:0007669"/>
    <property type="project" value="TreeGrafter"/>
</dbReference>
<keyword evidence="3" id="KW-1185">Reference proteome</keyword>
<dbReference type="InterPro" id="IPR050858">
    <property type="entry name" value="Mal-CoA-ACP_Trans/PKS_FabD"/>
</dbReference>
<dbReference type="Gene3D" id="3.40.366.10">
    <property type="entry name" value="Malonyl-Coenzyme A Acyl Carrier Protein, domain 2"/>
    <property type="match status" value="1"/>
</dbReference>
<dbReference type="InterPro" id="IPR001227">
    <property type="entry name" value="Ac_transferase_dom_sf"/>
</dbReference>
<dbReference type="GO" id="GO:0005829">
    <property type="term" value="C:cytosol"/>
    <property type="evidence" value="ECO:0007669"/>
    <property type="project" value="TreeGrafter"/>
</dbReference>
<dbReference type="InterPro" id="IPR016036">
    <property type="entry name" value="Malonyl_transacylase_ACP-bd"/>
</dbReference>
<dbReference type="Proteomes" id="UP000011682">
    <property type="component" value="Unassembled WGS sequence"/>
</dbReference>
<reference evidence="2" key="1">
    <citation type="submission" date="2013-05" db="EMBL/GenBank/DDBJ databases">
        <title>Genome assembly of Cystobacter fuscus DSM 2262.</title>
        <authorList>
            <person name="Sharma G."/>
            <person name="Khatri I."/>
            <person name="Kaur C."/>
            <person name="Mayilraj S."/>
            <person name="Subramanian S."/>
        </authorList>
    </citation>
    <scope>NUCLEOTIDE SEQUENCE [LARGE SCALE GENOMIC DNA]</scope>
    <source>
        <strain evidence="2">DSM 2262</strain>
    </source>
</reference>
<dbReference type="eggNOG" id="COG0331">
    <property type="taxonomic scope" value="Bacteria"/>
</dbReference>
<dbReference type="SUPFAM" id="SSF55048">
    <property type="entry name" value="Probable ACP-binding domain of malonyl-CoA ACP transacylase"/>
    <property type="match status" value="1"/>
</dbReference>
<name>S9P009_CYSF2</name>
<dbReference type="SUPFAM" id="SSF52151">
    <property type="entry name" value="FabD/lysophospholipase-like"/>
    <property type="match status" value="1"/>
</dbReference>
<dbReference type="InterPro" id="IPR016035">
    <property type="entry name" value="Acyl_Trfase/lysoPLipase"/>
</dbReference>
<accession>S9P009</accession>
<proteinExistence type="predicted"/>
<evidence type="ECO:0000313" key="2">
    <source>
        <dbReference type="EMBL" id="EPX55587.1"/>
    </source>
</evidence>
<sequence length="167" mass="17199">MDGAGPADSGMRAVRGLCRKRLEPLLEAHAVHLAIVNGTGRFVMGGREEDLRRLEPELSAQGGSVTVLPVHVASHTPLLASAARAFGELLAHSGLRAPGTPVLAGIDGSPVSTRERALTMLTRQVAELILAGLGATALCAAGTALLSRLGRPPPSSREEPLAPTSHS</sequence>
<organism evidence="2 3">
    <name type="scientific">Cystobacter fuscus (strain ATCC 25194 / DSM 2262 / NBRC 100088 / M29)</name>
    <dbReference type="NCBI Taxonomy" id="1242864"/>
    <lineage>
        <taxon>Bacteria</taxon>
        <taxon>Pseudomonadati</taxon>
        <taxon>Myxococcota</taxon>
        <taxon>Myxococcia</taxon>
        <taxon>Myxococcales</taxon>
        <taxon>Cystobacterineae</taxon>
        <taxon>Archangiaceae</taxon>
        <taxon>Cystobacter</taxon>
    </lineage>
</organism>
<protein>
    <submittedName>
        <fullName evidence="2">Malonyl CoA acyl carrier protein transacylase</fullName>
    </submittedName>
</protein>
<dbReference type="GO" id="GO:0004314">
    <property type="term" value="F:[acyl-carrier-protein] S-malonyltransferase activity"/>
    <property type="evidence" value="ECO:0007669"/>
    <property type="project" value="TreeGrafter"/>
</dbReference>